<name>A0A8J6MZK5_9DELT</name>
<gene>
    <name evidence="3" type="ORF">H8E19_05110</name>
</gene>
<dbReference type="Pfam" id="PF04909">
    <property type="entry name" value="Amidohydro_2"/>
    <property type="match status" value="1"/>
</dbReference>
<organism evidence="3 4">
    <name type="scientific">Candidatus Desulfacyla euxinica</name>
    <dbReference type="NCBI Taxonomy" id="2841693"/>
    <lineage>
        <taxon>Bacteria</taxon>
        <taxon>Deltaproteobacteria</taxon>
        <taxon>Candidatus Desulfacyla</taxon>
    </lineage>
</organism>
<dbReference type="PANTHER" id="PTHR21240">
    <property type="entry name" value="2-AMINO-3-CARBOXYLMUCONATE-6-SEMIALDEHYDE DECARBOXYLASE"/>
    <property type="match status" value="1"/>
</dbReference>
<accession>A0A8J6MZK5</accession>
<proteinExistence type="predicted"/>
<dbReference type="PANTHER" id="PTHR21240:SF28">
    <property type="entry name" value="ISO-OROTATE DECARBOXYLASE (EUROFUNG)"/>
    <property type="match status" value="1"/>
</dbReference>
<dbReference type="Gene3D" id="3.20.20.140">
    <property type="entry name" value="Metal-dependent hydrolases"/>
    <property type="match status" value="1"/>
</dbReference>
<dbReference type="GO" id="GO:0005737">
    <property type="term" value="C:cytoplasm"/>
    <property type="evidence" value="ECO:0007669"/>
    <property type="project" value="TreeGrafter"/>
</dbReference>
<comment type="caution">
    <text evidence="3">The sequence shown here is derived from an EMBL/GenBank/DDBJ whole genome shotgun (WGS) entry which is preliminary data.</text>
</comment>
<keyword evidence="1" id="KW-0456">Lyase</keyword>
<dbReference type="SUPFAM" id="SSF51556">
    <property type="entry name" value="Metallo-dependent hydrolases"/>
    <property type="match status" value="1"/>
</dbReference>
<dbReference type="InterPro" id="IPR006680">
    <property type="entry name" value="Amidohydro-rel"/>
</dbReference>
<evidence type="ECO:0000256" key="1">
    <source>
        <dbReference type="ARBA" id="ARBA00023239"/>
    </source>
</evidence>
<evidence type="ECO:0000259" key="2">
    <source>
        <dbReference type="Pfam" id="PF04909"/>
    </source>
</evidence>
<evidence type="ECO:0000313" key="3">
    <source>
        <dbReference type="EMBL" id="MBC8176763.1"/>
    </source>
</evidence>
<dbReference type="InterPro" id="IPR032465">
    <property type="entry name" value="ACMSD"/>
</dbReference>
<dbReference type="Proteomes" id="UP000650524">
    <property type="component" value="Unassembled WGS sequence"/>
</dbReference>
<evidence type="ECO:0000313" key="4">
    <source>
        <dbReference type="Proteomes" id="UP000650524"/>
    </source>
</evidence>
<dbReference type="GO" id="GO:0016787">
    <property type="term" value="F:hydrolase activity"/>
    <property type="evidence" value="ECO:0007669"/>
    <property type="project" value="InterPro"/>
</dbReference>
<sequence>MIIDFHTHIFPPLFRDQRLKFTSHESAFESLYSSPGAKLVGAKELIRTMDEDEVQHSVVFGFPWEHAEHYKRHNDYIIESVQQYPDRLTGFCCFSPLSSGGPGEAERCLRQGLSGVGELAVYNSGLTSEVVRALGDVMAICSQTDLPFLLHTNEPVGHKYPGKTPNTLWQIYDFIKTYPQNRIVLAHWGGGILFYGLMKREVREAFQNVWFDTAASPFLYTQDIYRIAGEIIGFDKILFGSDYPLLRPQRYFNEMSSAKISQSHMEQIAGVNAARLLGL</sequence>
<dbReference type="CDD" id="cd01292">
    <property type="entry name" value="metallo-dependent_hydrolases"/>
    <property type="match status" value="1"/>
</dbReference>
<feature type="domain" description="Amidohydrolase-related" evidence="2">
    <location>
        <begin position="3"/>
        <end position="279"/>
    </location>
</feature>
<dbReference type="GO" id="GO:0019748">
    <property type="term" value="P:secondary metabolic process"/>
    <property type="evidence" value="ECO:0007669"/>
    <property type="project" value="TreeGrafter"/>
</dbReference>
<dbReference type="EMBL" id="JACNJD010000159">
    <property type="protein sequence ID" value="MBC8176763.1"/>
    <property type="molecule type" value="Genomic_DNA"/>
</dbReference>
<protein>
    <submittedName>
        <fullName evidence="3">Amidohydrolase family protein</fullName>
    </submittedName>
</protein>
<reference evidence="3 4" key="1">
    <citation type="submission" date="2020-08" db="EMBL/GenBank/DDBJ databases">
        <title>Bridging the membrane lipid divide: bacteria of the FCB group superphylum have the potential to synthesize archaeal ether lipids.</title>
        <authorList>
            <person name="Villanueva L."/>
            <person name="Von Meijenfeldt F.A.B."/>
            <person name="Westbye A.B."/>
            <person name="Yadav S."/>
            <person name="Hopmans E.C."/>
            <person name="Dutilh B.E."/>
            <person name="Sinninghe Damste J.S."/>
        </authorList>
    </citation>
    <scope>NUCLEOTIDE SEQUENCE [LARGE SCALE GENOMIC DNA]</scope>
    <source>
        <strain evidence="3">NIOZ-UU27</strain>
    </source>
</reference>
<dbReference type="AlphaFoldDB" id="A0A8J6MZK5"/>
<dbReference type="InterPro" id="IPR032466">
    <property type="entry name" value="Metal_Hydrolase"/>
</dbReference>
<dbReference type="GO" id="GO:0016831">
    <property type="term" value="F:carboxy-lyase activity"/>
    <property type="evidence" value="ECO:0007669"/>
    <property type="project" value="InterPro"/>
</dbReference>